<comment type="caution">
    <text evidence="3">The sequence shown here is derived from an EMBL/GenBank/DDBJ whole genome shotgun (WGS) entry which is preliminary data.</text>
</comment>
<dbReference type="SUPFAM" id="SSF144232">
    <property type="entry name" value="HIT/MYND zinc finger-like"/>
    <property type="match status" value="1"/>
</dbReference>
<dbReference type="OrthoDB" id="417719at2759"/>
<organism evidence="3">
    <name type="scientific">Cladocopium goreaui</name>
    <dbReference type="NCBI Taxonomy" id="2562237"/>
    <lineage>
        <taxon>Eukaryota</taxon>
        <taxon>Sar</taxon>
        <taxon>Alveolata</taxon>
        <taxon>Dinophyceae</taxon>
        <taxon>Suessiales</taxon>
        <taxon>Symbiodiniaceae</taxon>
        <taxon>Cladocopium</taxon>
    </lineage>
</organism>
<dbReference type="EMBL" id="CAMXCT010003082">
    <property type="protein sequence ID" value="CAI4002306.1"/>
    <property type="molecule type" value="Genomic_DNA"/>
</dbReference>
<feature type="region of interest" description="Disordered" evidence="1">
    <location>
        <begin position="1"/>
        <end position="37"/>
    </location>
</feature>
<sequence length="158" mass="18574">MAKISAERNGKMEVGPRRSERLRKTEPQSKRLQHKVAQIKEKSERLALLELDFVLEKERQDDASESEEEPEKPRRRGERASSRQAKKRRSRRFTFRELAELVSAEGTPNFFSCEVGPSMWPKRLRCHCLKWARYKCPRCLGPFCSLECQKAHKEVLCK</sequence>
<reference evidence="4 5" key="2">
    <citation type="submission" date="2024-05" db="EMBL/GenBank/DDBJ databases">
        <authorList>
            <person name="Chen Y."/>
            <person name="Shah S."/>
            <person name="Dougan E. K."/>
            <person name="Thang M."/>
            <person name="Chan C."/>
        </authorList>
    </citation>
    <scope>NUCLEOTIDE SEQUENCE [LARGE SCALE GENOMIC DNA]</scope>
</reference>
<keyword evidence="5" id="KW-1185">Reference proteome</keyword>
<name>A0A9P1G7A7_9DINO</name>
<dbReference type="AlphaFoldDB" id="A0A9P1G7A7"/>
<dbReference type="Proteomes" id="UP001152797">
    <property type="component" value="Unassembled WGS sequence"/>
</dbReference>
<evidence type="ECO:0000313" key="5">
    <source>
        <dbReference type="Proteomes" id="UP001152797"/>
    </source>
</evidence>
<accession>A0A9P1G7A7</accession>
<protein>
    <submittedName>
        <fullName evidence="4">SWR1 complex subunit 6 (Protein SERRATED LEAVES AND EARLY FLOWERING)</fullName>
    </submittedName>
</protein>
<evidence type="ECO:0000256" key="1">
    <source>
        <dbReference type="SAM" id="MobiDB-lite"/>
    </source>
</evidence>
<dbReference type="Gene3D" id="3.30.60.190">
    <property type="match status" value="1"/>
</dbReference>
<dbReference type="Pfam" id="PF04438">
    <property type="entry name" value="zf-HIT"/>
    <property type="match status" value="1"/>
</dbReference>
<evidence type="ECO:0000313" key="3">
    <source>
        <dbReference type="EMBL" id="CAI4002306.1"/>
    </source>
</evidence>
<feature type="domain" description="HIT-type" evidence="2">
    <location>
        <begin position="128"/>
        <end position="150"/>
    </location>
</feature>
<evidence type="ECO:0000313" key="4">
    <source>
        <dbReference type="EMBL" id="CAL4789618.1"/>
    </source>
</evidence>
<feature type="compositionally biased region" description="Basic and acidic residues" evidence="1">
    <location>
        <begin position="1"/>
        <end position="29"/>
    </location>
</feature>
<gene>
    <name evidence="3" type="ORF">C1SCF055_LOCUS28270</name>
</gene>
<reference evidence="3" key="1">
    <citation type="submission" date="2022-10" db="EMBL/GenBank/DDBJ databases">
        <authorList>
            <person name="Chen Y."/>
            <person name="Dougan E. K."/>
            <person name="Chan C."/>
            <person name="Rhodes N."/>
            <person name="Thang M."/>
        </authorList>
    </citation>
    <scope>NUCLEOTIDE SEQUENCE</scope>
</reference>
<proteinExistence type="predicted"/>
<dbReference type="InterPro" id="IPR007529">
    <property type="entry name" value="Znf_HIT"/>
</dbReference>
<evidence type="ECO:0000259" key="2">
    <source>
        <dbReference type="Pfam" id="PF04438"/>
    </source>
</evidence>
<dbReference type="EMBL" id="CAMXCT030003082">
    <property type="protein sequence ID" value="CAL4789618.1"/>
    <property type="molecule type" value="Genomic_DNA"/>
</dbReference>
<feature type="region of interest" description="Disordered" evidence="1">
    <location>
        <begin position="58"/>
        <end position="91"/>
    </location>
</feature>
<dbReference type="EMBL" id="CAMXCT020003082">
    <property type="protein sequence ID" value="CAL1155681.1"/>
    <property type="molecule type" value="Genomic_DNA"/>
</dbReference>